<dbReference type="GO" id="GO:0016491">
    <property type="term" value="F:oxidoreductase activity"/>
    <property type="evidence" value="ECO:0007669"/>
    <property type="project" value="UniProtKB-KW"/>
</dbReference>
<evidence type="ECO:0000259" key="12">
    <source>
        <dbReference type="PROSITE" id="PS50020"/>
    </source>
</evidence>
<protein>
    <recommendedName>
        <fullName evidence="4">WW domain-containing oxidoreductase</fullName>
    </recommendedName>
</protein>
<dbReference type="GO" id="GO:0005794">
    <property type="term" value="C:Golgi apparatus"/>
    <property type="evidence" value="ECO:0007669"/>
    <property type="project" value="UniProtKB-SubCell"/>
</dbReference>
<dbReference type="GO" id="GO:0006915">
    <property type="term" value="P:apoptotic process"/>
    <property type="evidence" value="ECO:0007669"/>
    <property type="project" value="UniProtKB-KW"/>
</dbReference>
<dbReference type="SUPFAM" id="SSF51045">
    <property type="entry name" value="WW domain"/>
    <property type="match status" value="2"/>
</dbReference>
<dbReference type="PANTHER" id="PTHR24320:SF282">
    <property type="entry name" value="WW DOMAIN-CONTAINING OXIDOREDUCTASE"/>
    <property type="match status" value="1"/>
</dbReference>
<evidence type="ECO:0000256" key="5">
    <source>
        <dbReference type="ARBA" id="ARBA00022687"/>
    </source>
</evidence>
<dbReference type="SUPFAM" id="SSF51735">
    <property type="entry name" value="NAD(P)-binding Rossmann-fold domains"/>
    <property type="match status" value="1"/>
</dbReference>
<evidence type="ECO:0000256" key="2">
    <source>
        <dbReference type="ARBA" id="ARBA00004555"/>
    </source>
</evidence>
<proteinExistence type="inferred from homology"/>
<dbReference type="FunFam" id="3.40.50.720:FF:000353">
    <property type="entry name" value="WW domain-containing oxidoreductase"/>
    <property type="match status" value="1"/>
</dbReference>
<evidence type="ECO:0000256" key="11">
    <source>
        <dbReference type="SAM" id="MobiDB-lite"/>
    </source>
</evidence>
<name>A0A7M7N6Z8_STRPU</name>
<reference evidence="13" key="2">
    <citation type="submission" date="2021-01" db="UniProtKB">
        <authorList>
            <consortium name="EnsemblMetazoa"/>
        </authorList>
    </citation>
    <scope>IDENTIFICATION</scope>
</reference>
<sequence>MAAPSTLIDTDSDEELPAGWEERSTGGGRVYYANHQDQSTSWSHPRTGKRKRITGELPFGWSKAVDEKGRQFFVDHLNKRTTYTDPRLAFAMEESSDPTKLAQRFDAYSTALHVLQGRDLSGQYAIVTGANSGIGFETALGMALHGVHVVLACRDLKSGNDAASKIKKRLDQAKVVVMQLDLASLRSIQQFARNYTLREWPLHMLVCNAGIFGAPWELTEDKIEMTFQVNHVGHFHLVNLLTETLKKSAPARIVMVSSESHRFIDFYSSKLDLSEVAMPKDKFWPILAYGRSKLCNILHSTELNRRLSPHNVTCNALHPGNMIYTGISKNWWPYRIMFLMVRPFTKSATQGASTSMFCATARELEGVGGMYFNHCCACMPSDEAQNTELATALWDHTDNIIKEALSNNSL</sequence>
<dbReference type="OrthoDB" id="9989144at2759"/>
<dbReference type="GO" id="GO:0016055">
    <property type="term" value="P:Wnt signaling pathway"/>
    <property type="evidence" value="ECO:0007669"/>
    <property type="project" value="UniProtKB-KW"/>
</dbReference>
<dbReference type="KEGG" id="spu:593046"/>
<dbReference type="EnsemblMetazoa" id="XM_030975562">
    <property type="protein sequence ID" value="XP_030831422"/>
    <property type="gene ID" value="LOC593046"/>
</dbReference>
<dbReference type="Proteomes" id="UP000007110">
    <property type="component" value="Unassembled WGS sequence"/>
</dbReference>
<evidence type="ECO:0000256" key="4">
    <source>
        <dbReference type="ARBA" id="ARBA00016094"/>
    </source>
</evidence>
<evidence type="ECO:0000256" key="9">
    <source>
        <dbReference type="ARBA" id="ARBA00023034"/>
    </source>
</evidence>
<evidence type="ECO:0000256" key="1">
    <source>
        <dbReference type="ARBA" id="ARBA00004371"/>
    </source>
</evidence>
<dbReference type="AlphaFoldDB" id="A0A7M7N6Z8"/>
<evidence type="ECO:0000256" key="10">
    <source>
        <dbReference type="ARBA" id="ARBA00023228"/>
    </source>
</evidence>
<evidence type="ECO:0000256" key="6">
    <source>
        <dbReference type="ARBA" id="ARBA00022703"/>
    </source>
</evidence>
<feature type="region of interest" description="Disordered" evidence="11">
    <location>
        <begin position="1"/>
        <end position="28"/>
    </location>
</feature>
<evidence type="ECO:0000256" key="7">
    <source>
        <dbReference type="ARBA" id="ARBA00022857"/>
    </source>
</evidence>
<dbReference type="CDD" id="cd00201">
    <property type="entry name" value="WW"/>
    <property type="match status" value="2"/>
</dbReference>
<evidence type="ECO:0000313" key="14">
    <source>
        <dbReference type="Proteomes" id="UP000007110"/>
    </source>
</evidence>
<dbReference type="Pfam" id="PF00106">
    <property type="entry name" value="adh_short"/>
    <property type="match status" value="1"/>
</dbReference>
<feature type="domain" description="WW" evidence="12">
    <location>
        <begin position="55"/>
        <end position="88"/>
    </location>
</feature>
<feature type="domain" description="WW" evidence="12">
    <location>
        <begin position="14"/>
        <end position="47"/>
    </location>
</feature>
<dbReference type="PANTHER" id="PTHR24320">
    <property type="entry name" value="RETINOL DEHYDROGENASE"/>
    <property type="match status" value="1"/>
</dbReference>
<keyword evidence="9" id="KW-0333">Golgi apparatus</keyword>
<dbReference type="InterPro" id="IPR001202">
    <property type="entry name" value="WW_dom"/>
</dbReference>
<dbReference type="Gene3D" id="2.20.70.10">
    <property type="match status" value="2"/>
</dbReference>
<dbReference type="PROSITE" id="PS50020">
    <property type="entry name" value="WW_DOMAIN_2"/>
    <property type="match status" value="2"/>
</dbReference>
<dbReference type="FunCoup" id="A0A7M7N6Z8">
    <property type="interactions" value="209"/>
</dbReference>
<dbReference type="OMA" id="PPAEKYW"/>
<dbReference type="Gene3D" id="3.40.50.720">
    <property type="entry name" value="NAD(P)-binding Rossmann-like Domain"/>
    <property type="match status" value="1"/>
</dbReference>
<dbReference type="Pfam" id="PF00397">
    <property type="entry name" value="WW"/>
    <property type="match status" value="2"/>
</dbReference>
<evidence type="ECO:0000256" key="8">
    <source>
        <dbReference type="ARBA" id="ARBA00023002"/>
    </source>
</evidence>
<keyword evidence="8" id="KW-0560">Oxidoreductase</keyword>
<dbReference type="CTD" id="51741"/>
<dbReference type="PRINTS" id="PR00081">
    <property type="entry name" value="GDHRDH"/>
</dbReference>
<dbReference type="RefSeq" id="XP_030831422.1">
    <property type="nucleotide sequence ID" value="XM_030975562.1"/>
</dbReference>
<organism evidence="13 14">
    <name type="scientific">Strongylocentrotus purpuratus</name>
    <name type="common">Purple sea urchin</name>
    <dbReference type="NCBI Taxonomy" id="7668"/>
    <lineage>
        <taxon>Eukaryota</taxon>
        <taxon>Metazoa</taxon>
        <taxon>Echinodermata</taxon>
        <taxon>Eleutherozoa</taxon>
        <taxon>Echinozoa</taxon>
        <taxon>Echinoidea</taxon>
        <taxon>Euechinoidea</taxon>
        <taxon>Echinacea</taxon>
        <taxon>Camarodonta</taxon>
        <taxon>Echinidea</taxon>
        <taxon>Strongylocentrotidae</taxon>
        <taxon>Strongylocentrotus</taxon>
    </lineage>
</organism>
<dbReference type="InterPro" id="IPR002347">
    <property type="entry name" value="SDR_fam"/>
</dbReference>
<dbReference type="PROSITE" id="PS01159">
    <property type="entry name" value="WW_DOMAIN_1"/>
    <property type="match status" value="2"/>
</dbReference>
<accession>A0A7M7N6Z8</accession>
<dbReference type="SMART" id="SM00456">
    <property type="entry name" value="WW"/>
    <property type="match status" value="2"/>
</dbReference>
<comment type="subcellular location">
    <subcellularLocation>
        <location evidence="2">Golgi apparatus</location>
    </subcellularLocation>
    <subcellularLocation>
        <location evidence="1">Lysosome</location>
    </subcellularLocation>
</comment>
<dbReference type="InterPro" id="IPR036291">
    <property type="entry name" value="NAD(P)-bd_dom_sf"/>
</dbReference>
<comment type="similarity">
    <text evidence="3">Belongs to the short-chain dehydrogenases/reductases (SDR) family.</text>
</comment>
<dbReference type="GeneID" id="593046"/>
<dbReference type="InParanoid" id="A0A7M7N6Z8"/>
<keyword evidence="14" id="KW-1185">Reference proteome</keyword>
<keyword evidence="6" id="KW-0053">Apoptosis</keyword>
<keyword evidence="10" id="KW-0458">Lysosome</keyword>
<dbReference type="InterPro" id="IPR036020">
    <property type="entry name" value="WW_dom_sf"/>
</dbReference>
<evidence type="ECO:0000256" key="3">
    <source>
        <dbReference type="ARBA" id="ARBA00006484"/>
    </source>
</evidence>
<dbReference type="GO" id="GO:0005764">
    <property type="term" value="C:lysosome"/>
    <property type="evidence" value="ECO:0007669"/>
    <property type="project" value="UniProtKB-SubCell"/>
</dbReference>
<reference evidence="14" key="1">
    <citation type="submission" date="2015-02" db="EMBL/GenBank/DDBJ databases">
        <title>Genome sequencing for Strongylocentrotus purpuratus.</title>
        <authorList>
            <person name="Murali S."/>
            <person name="Liu Y."/>
            <person name="Vee V."/>
            <person name="English A."/>
            <person name="Wang M."/>
            <person name="Skinner E."/>
            <person name="Han Y."/>
            <person name="Muzny D.M."/>
            <person name="Worley K.C."/>
            <person name="Gibbs R.A."/>
        </authorList>
    </citation>
    <scope>NUCLEOTIDE SEQUENCE</scope>
</reference>
<keyword evidence="7" id="KW-0521">NADP</keyword>
<evidence type="ECO:0000313" key="13">
    <source>
        <dbReference type="EnsemblMetazoa" id="XP_030831422"/>
    </source>
</evidence>
<keyword evidence="5" id="KW-0879">Wnt signaling pathway</keyword>